<accession>A0A3N4J9U0</accession>
<organism evidence="2 3">
    <name type="scientific">Choiromyces venosus 120613-1</name>
    <dbReference type="NCBI Taxonomy" id="1336337"/>
    <lineage>
        <taxon>Eukaryota</taxon>
        <taxon>Fungi</taxon>
        <taxon>Dikarya</taxon>
        <taxon>Ascomycota</taxon>
        <taxon>Pezizomycotina</taxon>
        <taxon>Pezizomycetes</taxon>
        <taxon>Pezizales</taxon>
        <taxon>Tuberaceae</taxon>
        <taxon>Choiromyces</taxon>
    </lineage>
</organism>
<gene>
    <name evidence="2" type="ORF">L873DRAFT_1372400</name>
</gene>
<name>A0A3N4J9U0_9PEZI</name>
<proteinExistence type="predicted"/>
<feature type="compositionally biased region" description="Basic and acidic residues" evidence="1">
    <location>
        <begin position="22"/>
        <end position="31"/>
    </location>
</feature>
<evidence type="ECO:0000256" key="1">
    <source>
        <dbReference type="SAM" id="MobiDB-lite"/>
    </source>
</evidence>
<dbReference type="EMBL" id="ML120430">
    <property type="protein sequence ID" value="RPA95039.1"/>
    <property type="molecule type" value="Genomic_DNA"/>
</dbReference>
<reference evidence="2 3" key="1">
    <citation type="journal article" date="2018" name="Nat. Ecol. Evol.">
        <title>Pezizomycetes genomes reveal the molecular basis of ectomycorrhizal truffle lifestyle.</title>
        <authorList>
            <person name="Murat C."/>
            <person name="Payen T."/>
            <person name="Noel B."/>
            <person name="Kuo A."/>
            <person name="Morin E."/>
            <person name="Chen J."/>
            <person name="Kohler A."/>
            <person name="Krizsan K."/>
            <person name="Balestrini R."/>
            <person name="Da Silva C."/>
            <person name="Montanini B."/>
            <person name="Hainaut M."/>
            <person name="Levati E."/>
            <person name="Barry K.W."/>
            <person name="Belfiori B."/>
            <person name="Cichocki N."/>
            <person name="Clum A."/>
            <person name="Dockter R.B."/>
            <person name="Fauchery L."/>
            <person name="Guy J."/>
            <person name="Iotti M."/>
            <person name="Le Tacon F."/>
            <person name="Lindquist E.A."/>
            <person name="Lipzen A."/>
            <person name="Malagnac F."/>
            <person name="Mello A."/>
            <person name="Molinier V."/>
            <person name="Miyauchi S."/>
            <person name="Poulain J."/>
            <person name="Riccioni C."/>
            <person name="Rubini A."/>
            <person name="Sitrit Y."/>
            <person name="Splivallo R."/>
            <person name="Traeger S."/>
            <person name="Wang M."/>
            <person name="Zifcakova L."/>
            <person name="Wipf D."/>
            <person name="Zambonelli A."/>
            <person name="Paolocci F."/>
            <person name="Nowrousian M."/>
            <person name="Ottonello S."/>
            <person name="Baldrian P."/>
            <person name="Spatafora J.W."/>
            <person name="Henrissat B."/>
            <person name="Nagy L.G."/>
            <person name="Aury J.M."/>
            <person name="Wincker P."/>
            <person name="Grigoriev I.V."/>
            <person name="Bonfante P."/>
            <person name="Martin F.M."/>
        </authorList>
    </citation>
    <scope>NUCLEOTIDE SEQUENCE [LARGE SCALE GENOMIC DNA]</scope>
    <source>
        <strain evidence="2 3">120613-1</strain>
    </source>
</reference>
<evidence type="ECO:0000313" key="2">
    <source>
        <dbReference type="EMBL" id="RPA95039.1"/>
    </source>
</evidence>
<evidence type="ECO:0000313" key="3">
    <source>
        <dbReference type="Proteomes" id="UP000276215"/>
    </source>
</evidence>
<dbReference type="Proteomes" id="UP000276215">
    <property type="component" value="Unassembled WGS sequence"/>
</dbReference>
<dbReference type="AlphaFoldDB" id="A0A3N4J9U0"/>
<feature type="region of interest" description="Disordered" evidence="1">
    <location>
        <begin position="1"/>
        <end position="62"/>
    </location>
</feature>
<keyword evidence="3" id="KW-1185">Reference proteome</keyword>
<feature type="compositionally biased region" description="Basic residues" evidence="1">
    <location>
        <begin position="40"/>
        <end position="56"/>
    </location>
</feature>
<protein>
    <submittedName>
        <fullName evidence="2">Uncharacterized protein</fullName>
    </submittedName>
</protein>
<sequence>MPTHELNSKPSLTPSPPPAHIIPDHPFHPLDHQNYSYHKNSNRARHIIPSRSRMHSLPRGAI</sequence>